<name>A0A0G0LYN2_9BACT</name>
<dbReference type="Proteomes" id="UP000034932">
    <property type="component" value="Unassembled WGS sequence"/>
</dbReference>
<evidence type="ECO:0000313" key="1">
    <source>
        <dbReference type="EMBL" id="KKQ93090.1"/>
    </source>
</evidence>
<proteinExistence type="predicted"/>
<sequence length="236" mass="26953">MSGVLLYLRPCSRTGALFYLHIGYNKFMSKTSVGIGLFILLLLAGGCTFNTDKIASWFSSQRLARLKNQSQALCSNKDYKTRYKTTAAVLPEEITSNLEDTWLGGQIITLNDDSYIKFSAAVWWENCKNRSYSTIQQQPDGTTKTIYHSACNAYFYSDNPEHTGYYKYYPNGTTDSPDILVSPTEIFYMFTRQDIENISGNDILLLLNPELFFDYDRKITIPGDFESSRRLILCLI</sequence>
<organism evidence="1 2">
    <name type="scientific">Candidatus Woesebacteria bacterium GW2011_GWB1_39_10b</name>
    <dbReference type="NCBI Taxonomy" id="1618573"/>
    <lineage>
        <taxon>Bacteria</taxon>
        <taxon>Candidatus Woeseibacteriota</taxon>
    </lineage>
</organism>
<gene>
    <name evidence="1" type="ORF">UT19_C0019G0001</name>
</gene>
<dbReference type="EMBL" id="LBVW01000019">
    <property type="protein sequence ID" value="KKQ93090.1"/>
    <property type="molecule type" value="Genomic_DNA"/>
</dbReference>
<dbReference type="AlphaFoldDB" id="A0A0G0LYN2"/>
<evidence type="ECO:0000313" key="2">
    <source>
        <dbReference type="Proteomes" id="UP000034932"/>
    </source>
</evidence>
<reference evidence="1 2" key="1">
    <citation type="journal article" date="2015" name="Nature">
        <title>rRNA introns, odd ribosomes, and small enigmatic genomes across a large radiation of phyla.</title>
        <authorList>
            <person name="Brown C.T."/>
            <person name="Hug L.A."/>
            <person name="Thomas B.C."/>
            <person name="Sharon I."/>
            <person name="Castelle C.J."/>
            <person name="Singh A."/>
            <person name="Wilkins M.J."/>
            <person name="Williams K.H."/>
            <person name="Banfield J.F."/>
        </authorList>
    </citation>
    <scope>NUCLEOTIDE SEQUENCE [LARGE SCALE GENOMIC DNA]</scope>
</reference>
<protein>
    <submittedName>
        <fullName evidence="1">Uncharacterized protein</fullName>
    </submittedName>
</protein>
<accession>A0A0G0LYN2</accession>
<comment type="caution">
    <text evidence="1">The sequence shown here is derived from an EMBL/GenBank/DDBJ whole genome shotgun (WGS) entry which is preliminary data.</text>
</comment>